<name>A0ABS0T0L2_9CAUL</name>
<evidence type="ECO:0008006" key="3">
    <source>
        <dbReference type="Google" id="ProtNLM"/>
    </source>
</evidence>
<evidence type="ECO:0000313" key="2">
    <source>
        <dbReference type="Proteomes" id="UP000639859"/>
    </source>
</evidence>
<evidence type="ECO:0000313" key="1">
    <source>
        <dbReference type="EMBL" id="MBI1684463.1"/>
    </source>
</evidence>
<accession>A0ABS0T0L2</accession>
<dbReference type="Proteomes" id="UP000639859">
    <property type="component" value="Unassembled WGS sequence"/>
</dbReference>
<protein>
    <recommendedName>
        <fullName evidence="3">Phage tail tape measure protein</fullName>
    </recommendedName>
</protein>
<dbReference type="EMBL" id="JADWOX010000007">
    <property type="protein sequence ID" value="MBI1684463.1"/>
    <property type="molecule type" value="Genomic_DNA"/>
</dbReference>
<organism evidence="1 2">
    <name type="scientific">Caulobacter hibisci</name>
    <dbReference type="NCBI Taxonomy" id="2035993"/>
    <lineage>
        <taxon>Bacteria</taxon>
        <taxon>Pseudomonadati</taxon>
        <taxon>Pseudomonadota</taxon>
        <taxon>Alphaproteobacteria</taxon>
        <taxon>Caulobacterales</taxon>
        <taxon>Caulobacteraceae</taxon>
        <taxon>Caulobacter</taxon>
    </lineage>
</organism>
<sequence length="166" mass="16947">MDPMMIQAGISAIGNMLGGIGKFQASRGRARALKAAGQQARREAGVEAQIALEQGDRAAASAAVDAAAGGGGLTGSAIGALDDLTGSAMFNARSALYRGVAEGRNHDFDAKVTKKQGQLELVTSWLQASGAAGSALSGMAERRSARLEAARTRAWNSRPDGGRGVY</sequence>
<dbReference type="RefSeq" id="WP_198576376.1">
    <property type="nucleotide sequence ID" value="NZ_JADWOX010000007.1"/>
</dbReference>
<proteinExistence type="predicted"/>
<reference evidence="1 2" key="1">
    <citation type="submission" date="2020-11" db="EMBL/GenBank/DDBJ databases">
        <title>genome sequence of strain KACC 18849.</title>
        <authorList>
            <person name="Gao J."/>
            <person name="Zhang X."/>
        </authorList>
    </citation>
    <scope>NUCLEOTIDE SEQUENCE [LARGE SCALE GENOMIC DNA]</scope>
    <source>
        <strain evidence="1 2">KACC 18849</strain>
    </source>
</reference>
<gene>
    <name evidence="1" type="ORF">I4Q42_12365</name>
</gene>
<comment type="caution">
    <text evidence="1">The sequence shown here is derived from an EMBL/GenBank/DDBJ whole genome shotgun (WGS) entry which is preliminary data.</text>
</comment>
<keyword evidence="2" id="KW-1185">Reference proteome</keyword>